<dbReference type="SUPFAM" id="SSF46689">
    <property type="entry name" value="Homeodomain-like"/>
    <property type="match status" value="1"/>
</dbReference>
<comment type="caution">
    <text evidence="4">The sequence shown here is derived from an EMBL/GenBank/DDBJ whole genome shotgun (WGS) entry which is preliminary data.</text>
</comment>
<evidence type="ECO:0000256" key="1">
    <source>
        <dbReference type="ARBA" id="ARBA00023125"/>
    </source>
</evidence>
<dbReference type="RefSeq" id="WP_075974478.1">
    <property type="nucleotide sequence ID" value="NZ_MKQR01000009.1"/>
</dbReference>
<dbReference type="PROSITE" id="PS50977">
    <property type="entry name" value="HTH_TETR_2"/>
    <property type="match status" value="1"/>
</dbReference>
<sequence length="223" mass="24296">MTSFKRARSEEQRAKRRQAILDTAAAMVEQVPVADVTLNELSRRVCLAKSNVLRYFESREAILLELLDAGTREWVEAIGPGLRAVDVEASPDARVDLVAQVLAGSLAERPVLCDLFGNQAAVLERNVSTEVAITYKRTTIANLGALADLVTTALPELAPEPAREFSAALLLMAGGLWAHSRPTPAMLAAYEAHPELQVMRVEFAATARRAFEVMLSGFLARQP</sequence>
<dbReference type="InterPro" id="IPR001647">
    <property type="entry name" value="HTH_TetR"/>
</dbReference>
<reference evidence="4 5" key="1">
    <citation type="submission" date="2016-10" db="EMBL/GenBank/DDBJ databases">
        <title>The Draft Genome Sequence of Actinokineospora bangkokensis 44EHWT reveals the biosynthetic pathway of antifungal compounds Thailandins with unusual extender unit butylmalonyl-CoA.</title>
        <authorList>
            <person name="Greule A."/>
            <person name="Intra B."/>
            <person name="Flemming S."/>
            <person name="Rommel M.G."/>
            <person name="Panbangred W."/>
            <person name="Bechthold A."/>
        </authorList>
    </citation>
    <scope>NUCLEOTIDE SEQUENCE [LARGE SCALE GENOMIC DNA]</scope>
    <source>
        <strain evidence="4 5">44EHW</strain>
    </source>
</reference>
<accession>A0A1Q9LNG4</accession>
<dbReference type="Pfam" id="PF17929">
    <property type="entry name" value="TetR_C_34"/>
    <property type="match status" value="1"/>
</dbReference>
<dbReference type="InterPro" id="IPR041483">
    <property type="entry name" value="TetR_C_34"/>
</dbReference>
<keyword evidence="5" id="KW-1185">Reference proteome</keyword>
<evidence type="ECO:0000259" key="3">
    <source>
        <dbReference type="PROSITE" id="PS50977"/>
    </source>
</evidence>
<gene>
    <name evidence="4" type="ORF">BJP25_14945</name>
</gene>
<organism evidence="4 5">
    <name type="scientific">Actinokineospora bangkokensis</name>
    <dbReference type="NCBI Taxonomy" id="1193682"/>
    <lineage>
        <taxon>Bacteria</taxon>
        <taxon>Bacillati</taxon>
        <taxon>Actinomycetota</taxon>
        <taxon>Actinomycetes</taxon>
        <taxon>Pseudonocardiales</taxon>
        <taxon>Pseudonocardiaceae</taxon>
        <taxon>Actinokineospora</taxon>
    </lineage>
</organism>
<evidence type="ECO:0000256" key="2">
    <source>
        <dbReference type="PROSITE-ProRule" id="PRU00335"/>
    </source>
</evidence>
<evidence type="ECO:0000313" key="5">
    <source>
        <dbReference type="Proteomes" id="UP000186040"/>
    </source>
</evidence>
<name>A0A1Q9LNG4_9PSEU</name>
<dbReference type="Proteomes" id="UP000186040">
    <property type="component" value="Unassembled WGS sequence"/>
</dbReference>
<dbReference type="Pfam" id="PF00440">
    <property type="entry name" value="TetR_N"/>
    <property type="match status" value="1"/>
</dbReference>
<dbReference type="GO" id="GO:0003677">
    <property type="term" value="F:DNA binding"/>
    <property type="evidence" value="ECO:0007669"/>
    <property type="project" value="UniProtKB-UniRule"/>
</dbReference>
<dbReference type="AlphaFoldDB" id="A0A1Q9LNG4"/>
<keyword evidence="1 2" id="KW-0238">DNA-binding</keyword>
<protein>
    <submittedName>
        <fullName evidence="4">TetR family transcriptional regulator</fullName>
    </submittedName>
</protein>
<dbReference type="Gene3D" id="1.10.357.10">
    <property type="entry name" value="Tetracycline Repressor, domain 2"/>
    <property type="match status" value="1"/>
</dbReference>
<dbReference type="EMBL" id="MKQR01000009">
    <property type="protein sequence ID" value="OLR93582.1"/>
    <property type="molecule type" value="Genomic_DNA"/>
</dbReference>
<dbReference type="STRING" id="1193682.BJP25_14945"/>
<proteinExistence type="predicted"/>
<dbReference type="InterPro" id="IPR009057">
    <property type="entry name" value="Homeodomain-like_sf"/>
</dbReference>
<feature type="DNA-binding region" description="H-T-H motif" evidence="2">
    <location>
        <begin position="37"/>
        <end position="56"/>
    </location>
</feature>
<evidence type="ECO:0000313" key="4">
    <source>
        <dbReference type="EMBL" id="OLR93582.1"/>
    </source>
</evidence>
<feature type="domain" description="HTH tetR-type" evidence="3">
    <location>
        <begin position="14"/>
        <end position="74"/>
    </location>
</feature>